<reference evidence="2 3" key="1">
    <citation type="journal article" date="2020" name="Biotechnol. Biofuels">
        <title>New insights from the biogas microbiome by comprehensive genome-resolved metagenomics of nearly 1600 species originating from multiple anaerobic digesters.</title>
        <authorList>
            <person name="Campanaro S."/>
            <person name="Treu L."/>
            <person name="Rodriguez-R L.M."/>
            <person name="Kovalovszki A."/>
            <person name="Ziels R.M."/>
            <person name="Maus I."/>
            <person name="Zhu X."/>
            <person name="Kougias P.G."/>
            <person name="Basile A."/>
            <person name="Luo G."/>
            <person name="Schluter A."/>
            <person name="Konstantinidis K.T."/>
            <person name="Angelidaki I."/>
        </authorList>
    </citation>
    <scope>NUCLEOTIDE SEQUENCE [LARGE SCALE GENOMIC DNA]</scope>
    <source>
        <strain evidence="2">AS04akNAM_125</strain>
    </source>
</reference>
<name>A0A832PRD7_9RHOB</name>
<sequence>MAERTGRRGVPPQAASGGKRARVLAALLCGAAVLLPAGGGSWAQGATDAHPFAMRPIDSISVRLANPTGDAAYDDRMVDSVRRAIGLFPGSAFSDDRIGFALAAVRRNPAVQSVDYDVLPSATGGVDLTVSFSLGDQAQPARGRGMAVSGDPKDFPLILDRNGTMLRFKLDALGMYYANNNAWYGRPDLMLNGNPMVEGRPSGRGYDDWTEAYLHYGVYGITPLSESLSVYGGLSAITSGSFGQELFTDETRSYTFFEDAYVGIVGGGVDARGNRLAFNFTAGRQRFTLSNGFLIANTAANGGERAALQANARWASDFLALAQISYNDTKFEAFYLDPDELPILDTKTRILGLNLETRPLSGLSLGTSYLSVPRSDSQYFSPTGTVVGTREGLQLYDVRFNYQPNPAGSAGPFFGAEIARQSNRNFDMDARAGWVELGYNLPEARWSPTVSYRVSYFSGDDPATSTYERWDPLLSGGTGEQWVQGANHFKVVQDSNVIAHRLQARLKVAPRVELVPQLWAFKADQLNNIGGNPALSLLDDDELGYEANLTVKWFKSKNVYVHGHIAYTIPGDGVREALDGSAKDWLSAMVFVRYAF</sequence>
<protein>
    <recommendedName>
        <fullName evidence="1">Alginate export domain-containing protein</fullName>
    </recommendedName>
</protein>
<proteinExistence type="predicted"/>
<gene>
    <name evidence="2" type="ORF">GXX24_14620</name>
</gene>
<dbReference type="EMBL" id="DULP01000234">
    <property type="protein sequence ID" value="HHW35351.1"/>
    <property type="molecule type" value="Genomic_DNA"/>
</dbReference>
<organism evidence="2 3">
    <name type="scientific">Paracoccus solventivorans</name>
    <dbReference type="NCBI Taxonomy" id="53463"/>
    <lineage>
        <taxon>Bacteria</taxon>
        <taxon>Pseudomonadati</taxon>
        <taxon>Pseudomonadota</taxon>
        <taxon>Alphaproteobacteria</taxon>
        <taxon>Rhodobacterales</taxon>
        <taxon>Paracoccaceae</taxon>
        <taxon>Paracoccus</taxon>
    </lineage>
</organism>
<dbReference type="AlphaFoldDB" id="A0A832PRD7"/>
<dbReference type="Proteomes" id="UP000580830">
    <property type="component" value="Unassembled WGS sequence"/>
</dbReference>
<dbReference type="RefSeq" id="WP_303731292.1">
    <property type="nucleotide sequence ID" value="NZ_DULP01000234.1"/>
</dbReference>
<dbReference type="Pfam" id="PF13372">
    <property type="entry name" value="Alginate_exp"/>
    <property type="match status" value="1"/>
</dbReference>
<accession>A0A832PRD7</accession>
<evidence type="ECO:0000313" key="2">
    <source>
        <dbReference type="EMBL" id="HHW35351.1"/>
    </source>
</evidence>
<evidence type="ECO:0000259" key="1">
    <source>
        <dbReference type="Pfam" id="PF13372"/>
    </source>
</evidence>
<comment type="caution">
    <text evidence="2">The sequence shown here is derived from an EMBL/GenBank/DDBJ whole genome shotgun (WGS) entry which is preliminary data.</text>
</comment>
<evidence type="ECO:0000313" key="3">
    <source>
        <dbReference type="Proteomes" id="UP000580830"/>
    </source>
</evidence>
<dbReference type="InterPro" id="IPR025388">
    <property type="entry name" value="Alginate_export_dom"/>
</dbReference>
<feature type="domain" description="Alginate export" evidence="1">
    <location>
        <begin position="252"/>
        <end position="581"/>
    </location>
</feature>